<protein>
    <submittedName>
        <fullName evidence="2">Uncharacterized protein</fullName>
    </submittedName>
</protein>
<sequence>MSLGDAHAWCMSCLGLEHAQEAVEEPNSCLYCAAFGDHLLVARLEGMQARAPCPVPERGRITPYGVCAPGEKLPLCLLGCPPPLRWYMAEELTHLECRMKIIQKEINEKGEDGEDPSFSDSISIHTEDDLELDQCQRQHSGKKHHHQHRHQDPVAKEGEPIGLIVGLSYFSQAQKTNWERLAGGVSLGS</sequence>
<feature type="region of interest" description="Disordered" evidence="1">
    <location>
        <begin position="135"/>
        <end position="156"/>
    </location>
</feature>
<dbReference type="EMBL" id="JAINUF010000006">
    <property type="protein sequence ID" value="KAJ8356462.1"/>
    <property type="molecule type" value="Genomic_DNA"/>
</dbReference>
<organism evidence="2 3">
    <name type="scientific">Synaphobranchus kaupii</name>
    <name type="common">Kaup's arrowtooth eel</name>
    <dbReference type="NCBI Taxonomy" id="118154"/>
    <lineage>
        <taxon>Eukaryota</taxon>
        <taxon>Metazoa</taxon>
        <taxon>Chordata</taxon>
        <taxon>Craniata</taxon>
        <taxon>Vertebrata</taxon>
        <taxon>Euteleostomi</taxon>
        <taxon>Actinopterygii</taxon>
        <taxon>Neopterygii</taxon>
        <taxon>Teleostei</taxon>
        <taxon>Anguilliformes</taxon>
        <taxon>Synaphobranchidae</taxon>
        <taxon>Synaphobranchus</taxon>
    </lineage>
</organism>
<keyword evidence="3" id="KW-1185">Reference proteome</keyword>
<name>A0A9Q1FDZ7_SYNKA</name>
<reference evidence="2" key="1">
    <citation type="journal article" date="2023" name="Science">
        <title>Genome structures resolve the early diversification of teleost fishes.</title>
        <authorList>
            <person name="Parey E."/>
            <person name="Louis A."/>
            <person name="Montfort J."/>
            <person name="Bouchez O."/>
            <person name="Roques C."/>
            <person name="Iampietro C."/>
            <person name="Lluch J."/>
            <person name="Castinel A."/>
            <person name="Donnadieu C."/>
            <person name="Desvignes T."/>
            <person name="Floi Bucao C."/>
            <person name="Jouanno E."/>
            <person name="Wen M."/>
            <person name="Mejri S."/>
            <person name="Dirks R."/>
            <person name="Jansen H."/>
            <person name="Henkel C."/>
            <person name="Chen W.J."/>
            <person name="Zahm M."/>
            <person name="Cabau C."/>
            <person name="Klopp C."/>
            <person name="Thompson A.W."/>
            <person name="Robinson-Rechavi M."/>
            <person name="Braasch I."/>
            <person name="Lecointre G."/>
            <person name="Bobe J."/>
            <person name="Postlethwait J.H."/>
            <person name="Berthelot C."/>
            <person name="Roest Crollius H."/>
            <person name="Guiguen Y."/>
        </authorList>
    </citation>
    <scope>NUCLEOTIDE SEQUENCE</scope>
    <source>
        <strain evidence="2">WJC10195</strain>
    </source>
</reference>
<comment type="caution">
    <text evidence="2">The sequence shown here is derived from an EMBL/GenBank/DDBJ whole genome shotgun (WGS) entry which is preliminary data.</text>
</comment>
<dbReference type="AlphaFoldDB" id="A0A9Q1FDZ7"/>
<evidence type="ECO:0000256" key="1">
    <source>
        <dbReference type="SAM" id="MobiDB-lite"/>
    </source>
</evidence>
<evidence type="ECO:0000313" key="2">
    <source>
        <dbReference type="EMBL" id="KAJ8356462.1"/>
    </source>
</evidence>
<evidence type="ECO:0000313" key="3">
    <source>
        <dbReference type="Proteomes" id="UP001152622"/>
    </source>
</evidence>
<proteinExistence type="predicted"/>
<feature type="compositionally biased region" description="Basic residues" evidence="1">
    <location>
        <begin position="139"/>
        <end position="149"/>
    </location>
</feature>
<gene>
    <name evidence="2" type="ORF">SKAU_G00192560</name>
</gene>
<dbReference type="Proteomes" id="UP001152622">
    <property type="component" value="Chromosome 6"/>
</dbReference>
<accession>A0A9Q1FDZ7</accession>